<dbReference type="InterPro" id="IPR023883">
    <property type="entry name" value="CHP03980_redox-disulphide"/>
</dbReference>
<accession>A0A286TV61</accession>
<dbReference type="PANTHER" id="PTHR39341">
    <property type="entry name" value="BSL7085 PROTEIN"/>
    <property type="match status" value="1"/>
</dbReference>
<dbReference type="RefSeq" id="WP_096892899.1">
    <property type="nucleotide sequence ID" value="NZ_BAOS01000004.1"/>
</dbReference>
<dbReference type="OrthoDB" id="15017at2"/>
<dbReference type="Gene3D" id="1.10.3910.10">
    <property type="entry name" value="SP0561-like"/>
    <property type="match status" value="1"/>
</dbReference>
<organism evidence="2 3">
    <name type="scientific">Candidatus Scalindua japonica</name>
    <dbReference type="NCBI Taxonomy" id="1284222"/>
    <lineage>
        <taxon>Bacteria</taxon>
        <taxon>Pseudomonadati</taxon>
        <taxon>Planctomycetota</taxon>
        <taxon>Candidatus Brocadiia</taxon>
        <taxon>Candidatus Brocadiales</taxon>
        <taxon>Candidatus Scalinduaceae</taxon>
        <taxon>Candidatus Scalindua</taxon>
    </lineage>
</organism>
<name>A0A286TV61_9BACT</name>
<dbReference type="Proteomes" id="UP000218542">
    <property type="component" value="Unassembled WGS sequence"/>
</dbReference>
<dbReference type="InterPro" id="IPR038062">
    <property type="entry name" value="ScdA-like_N_sf"/>
</dbReference>
<evidence type="ECO:0000259" key="1">
    <source>
        <dbReference type="Pfam" id="PF08984"/>
    </source>
</evidence>
<sequence>MSDNSIVITKKSTIGEVFSRYPETEPVFQKYFGSGCFTCPGSKTEDIAFGAMMHNIEPEKIIEELNEAIKKKAEGGE</sequence>
<dbReference type="InterPro" id="IPR015077">
    <property type="entry name" value="DUF1858"/>
</dbReference>
<feature type="domain" description="DUF1858" evidence="1">
    <location>
        <begin position="8"/>
        <end position="62"/>
    </location>
</feature>
<evidence type="ECO:0000313" key="2">
    <source>
        <dbReference type="EMBL" id="GAX59773.1"/>
    </source>
</evidence>
<dbReference type="PANTHER" id="PTHR39341:SF1">
    <property type="entry name" value="DUF1858 DOMAIN-CONTAINING PROTEIN"/>
    <property type="match status" value="1"/>
</dbReference>
<dbReference type="NCBIfam" id="TIGR03980">
    <property type="entry name" value="prismane_assoc"/>
    <property type="match status" value="1"/>
</dbReference>
<dbReference type="EMBL" id="BAOS01000004">
    <property type="protein sequence ID" value="GAX59773.1"/>
    <property type="molecule type" value="Genomic_DNA"/>
</dbReference>
<proteinExistence type="predicted"/>
<evidence type="ECO:0000313" key="3">
    <source>
        <dbReference type="Proteomes" id="UP000218542"/>
    </source>
</evidence>
<dbReference type="AlphaFoldDB" id="A0A286TV61"/>
<gene>
    <name evidence="2" type="ORF">SCALIN_C04_0261</name>
</gene>
<dbReference type="Pfam" id="PF08984">
    <property type="entry name" value="DUF1858"/>
    <property type="match status" value="1"/>
</dbReference>
<dbReference type="SUPFAM" id="SSF140683">
    <property type="entry name" value="SP0561-like"/>
    <property type="match status" value="1"/>
</dbReference>
<protein>
    <recommendedName>
        <fullName evidence="1">DUF1858 domain-containing protein</fullName>
    </recommendedName>
</protein>
<reference evidence="3" key="1">
    <citation type="journal article" date="2017" name="Environ. Microbiol. Rep.">
        <title>Genetic Diversity of Marine Anaerobic Ammonium-Oxidizing Bacteria as Revealed by Genomic and Proteomic Analyses of 'Candidatus Scalindua japonica'.</title>
        <authorList>
            <person name="Oshiki M."/>
            <person name="Mizuto K."/>
            <person name="Kimura Z."/>
            <person name="Kindaichi T."/>
            <person name="Satoh H."/>
            <person name="Okabe S."/>
        </authorList>
    </citation>
    <scope>NUCLEOTIDE SEQUENCE [LARGE SCALE GENOMIC DNA]</scope>
    <source>
        <strain evidence="3">husup-a2</strain>
    </source>
</reference>
<keyword evidence="3" id="KW-1185">Reference proteome</keyword>
<comment type="caution">
    <text evidence="2">The sequence shown here is derived from an EMBL/GenBank/DDBJ whole genome shotgun (WGS) entry which is preliminary data.</text>
</comment>